<name>A0A844D373_9BURK</name>
<dbReference type="Pfam" id="PF19953">
    <property type="entry name" value="EACC1"/>
    <property type="match status" value="1"/>
</dbReference>
<dbReference type="RefSeq" id="WP_154360757.1">
    <property type="nucleotide sequence ID" value="NZ_WKJL01000028.1"/>
</dbReference>
<evidence type="ECO:0000313" key="2">
    <source>
        <dbReference type="Proteomes" id="UP000439986"/>
    </source>
</evidence>
<proteinExistence type="predicted"/>
<gene>
    <name evidence="1" type="ORF">GJ698_25940</name>
</gene>
<dbReference type="Proteomes" id="UP000439986">
    <property type="component" value="Unassembled WGS sequence"/>
</dbReference>
<sequence>MSKQVSVVRLSLFKDSQVSFLAALDDANIQHQRVHLFSSGAQASGIVETISALSDAMPWNALAKVIVAWIDARKSREVLIQTADGKTIHAKGYSAEDVQKFLPISATIAVIDTGGSENSGARSTT</sequence>
<evidence type="ECO:0000313" key="1">
    <source>
        <dbReference type="EMBL" id="MRW87517.1"/>
    </source>
</evidence>
<comment type="caution">
    <text evidence="1">The sequence shown here is derived from an EMBL/GenBank/DDBJ whole genome shotgun (WGS) entry which is preliminary data.</text>
</comment>
<protein>
    <submittedName>
        <fullName evidence="1">Uncharacterized protein</fullName>
    </submittedName>
</protein>
<organism evidence="1 2">
    <name type="scientific">Duganella aquatilis</name>
    <dbReference type="NCBI Taxonomy" id="2666082"/>
    <lineage>
        <taxon>Bacteria</taxon>
        <taxon>Pseudomonadati</taxon>
        <taxon>Pseudomonadota</taxon>
        <taxon>Betaproteobacteria</taxon>
        <taxon>Burkholderiales</taxon>
        <taxon>Oxalobacteraceae</taxon>
        <taxon>Telluria group</taxon>
        <taxon>Duganella</taxon>
    </lineage>
</organism>
<dbReference type="EMBL" id="WKJL01000028">
    <property type="protein sequence ID" value="MRW87517.1"/>
    <property type="molecule type" value="Genomic_DNA"/>
</dbReference>
<accession>A0A844D373</accession>
<reference evidence="1 2" key="1">
    <citation type="submission" date="2019-11" db="EMBL/GenBank/DDBJ databases">
        <title>Novel species isolated from a subtropical stream in China.</title>
        <authorList>
            <person name="Lu H."/>
        </authorList>
    </citation>
    <scope>NUCLEOTIDE SEQUENCE [LARGE SCALE GENOMIC DNA]</scope>
    <source>
        <strain evidence="1 2">FT26W</strain>
    </source>
</reference>
<dbReference type="AlphaFoldDB" id="A0A844D373"/>
<dbReference type="InterPro" id="IPR045428">
    <property type="entry name" value="EACC1"/>
</dbReference>
<keyword evidence="2" id="KW-1185">Reference proteome</keyword>